<protein>
    <submittedName>
        <fullName evidence="3">DUF4064 domain-containing protein</fullName>
    </submittedName>
</protein>
<reference evidence="3" key="1">
    <citation type="submission" date="2022-05" db="EMBL/GenBank/DDBJ databases">
        <title>Draft genome sequences of Clostridium perfringens strains isolated from Peru.</title>
        <authorList>
            <person name="Hurtado R."/>
            <person name="Lima L."/>
            <person name="Sousa T."/>
            <person name="Jaiswal A.K."/>
            <person name="Tiwari S."/>
            <person name="Maturrano L."/>
            <person name="Brenig B."/>
            <person name="Azevedo V."/>
        </authorList>
    </citation>
    <scope>NUCLEOTIDE SEQUENCE</scope>
    <source>
        <strain evidence="3">CP4</strain>
    </source>
</reference>
<proteinExistence type="predicted"/>
<evidence type="ECO:0000313" key="4">
    <source>
        <dbReference type="Proteomes" id="UP001141166"/>
    </source>
</evidence>
<dbReference type="EMBL" id="JAMWMK010000025">
    <property type="protein sequence ID" value="MDC4248844.1"/>
    <property type="molecule type" value="Genomic_DNA"/>
</dbReference>
<sequence>MNKRKTEFILILISGITGILCSLLALMGGMFLSSIDSTTLNTTELTSKDIDMLVNLSGNVVLFGGITLVFSIMIFIIGFLVRKNQKTVVYGISLLILAIIPFFLLTLLWVIPGVLGIIAGLMLLIRKS</sequence>
<feature type="transmembrane region" description="Helical" evidence="1">
    <location>
        <begin position="9"/>
        <end position="32"/>
    </location>
</feature>
<evidence type="ECO:0000313" key="3">
    <source>
        <dbReference type="EMBL" id="MDC4248844.1"/>
    </source>
</evidence>
<dbReference type="AlphaFoldDB" id="A0A9X3XTP2"/>
<dbReference type="InterPro" id="IPR025273">
    <property type="entry name" value="DUF4064"/>
</dbReference>
<organism evidence="3 4">
    <name type="scientific">Enterococcus faecium</name>
    <name type="common">Streptococcus faecium</name>
    <dbReference type="NCBI Taxonomy" id="1352"/>
    <lineage>
        <taxon>Bacteria</taxon>
        <taxon>Bacillati</taxon>
        <taxon>Bacillota</taxon>
        <taxon>Bacilli</taxon>
        <taxon>Lactobacillales</taxon>
        <taxon>Enterococcaceae</taxon>
        <taxon>Enterococcus</taxon>
    </lineage>
</organism>
<evidence type="ECO:0000259" key="2">
    <source>
        <dbReference type="Pfam" id="PF13273"/>
    </source>
</evidence>
<keyword evidence="1" id="KW-0812">Transmembrane</keyword>
<dbReference type="RefSeq" id="WP_002325339.1">
    <property type="nucleotide sequence ID" value="NZ_CAACYB010000001.1"/>
</dbReference>
<feature type="transmembrane region" description="Helical" evidence="1">
    <location>
        <begin position="52"/>
        <end position="80"/>
    </location>
</feature>
<gene>
    <name evidence="3" type="ORF">M3X98_12445</name>
</gene>
<feature type="transmembrane region" description="Helical" evidence="1">
    <location>
        <begin position="92"/>
        <end position="125"/>
    </location>
</feature>
<name>A0A9X3XTP2_ENTFC</name>
<dbReference type="Pfam" id="PF13273">
    <property type="entry name" value="DUF4064"/>
    <property type="match status" value="1"/>
</dbReference>
<feature type="domain" description="DUF4064" evidence="2">
    <location>
        <begin position="3"/>
        <end position="103"/>
    </location>
</feature>
<comment type="caution">
    <text evidence="3">The sequence shown here is derived from an EMBL/GenBank/DDBJ whole genome shotgun (WGS) entry which is preliminary data.</text>
</comment>
<dbReference type="Proteomes" id="UP001141166">
    <property type="component" value="Unassembled WGS sequence"/>
</dbReference>
<evidence type="ECO:0000256" key="1">
    <source>
        <dbReference type="SAM" id="Phobius"/>
    </source>
</evidence>
<accession>A0A9X3XTP2</accession>
<keyword evidence="1" id="KW-0472">Membrane</keyword>
<keyword evidence="1" id="KW-1133">Transmembrane helix</keyword>